<dbReference type="InterPro" id="IPR018046">
    <property type="entry name" value="Pili_assmbl_chaperone_CS"/>
</dbReference>
<dbReference type="PANTHER" id="PTHR30251">
    <property type="entry name" value="PILUS ASSEMBLY CHAPERONE"/>
    <property type="match status" value="1"/>
</dbReference>
<dbReference type="PRINTS" id="PR00969">
    <property type="entry name" value="CHAPERONPILI"/>
</dbReference>
<dbReference type="InterPro" id="IPR016147">
    <property type="entry name" value="Pili_assmbl_chaperone_N"/>
</dbReference>
<accession>A0A288XFM0</accession>
<dbReference type="InterPro" id="IPR013783">
    <property type="entry name" value="Ig-like_fold"/>
</dbReference>
<evidence type="ECO:0000256" key="7">
    <source>
        <dbReference type="RuleBase" id="RU003918"/>
    </source>
</evidence>
<comment type="subcellular location">
    <subcellularLocation>
        <location evidence="1 7">Periplasm</location>
    </subcellularLocation>
</comment>
<feature type="domain" description="Pili assembly chaperone C-terminal" evidence="9">
    <location>
        <begin position="237"/>
        <end position="291"/>
    </location>
</feature>
<geneLocation type="plasmid" evidence="10">
    <name>ESBL20150001</name>
</geneLocation>
<dbReference type="AlphaFoldDB" id="A0A288XFM0"/>
<organism evidence="10">
    <name type="scientific">Escherichia coli</name>
    <dbReference type="NCBI Taxonomy" id="562"/>
    <lineage>
        <taxon>Bacteria</taxon>
        <taxon>Pseudomonadati</taxon>
        <taxon>Pseudomonadota</taxon>
        <taxon>Gammaproteobacteria</taxon>
        <taxon>Enterobacterales</taxon>
        <taxon>Enterobacteriaceae</taxon>
        <taxon>Escherichia</taxon>
    </lineage>
</organism>
<dbReference type="SUPFAM" id="SSF49354">
    <property type="entry name" value="PapD-like"/>
    <property type="match status" value="1"/>
</dbReference>
<dbReference type="Gene3D" id="2.60.40.10">
    <property type="entry name" value="Immunoglobulins"/>
    <property type="match status" value="2"/>
</dbReference>
<evidence type="ECO:0000256" key="6">
    <source>
        <dbReference type="ARBA" id="ARBA00023319"/>
    </source>
</evidence>
<evidence type="ECO:0000256" key="1">
    <source>
        <dbReference type="ARBA" id="ARBA00004418"/>
    </source>
</evidence>
<evidence type="ECO:0000256" key="3">
    <source>
        <dbReference type="ARBA" id="ARBA00022729"/>
    </source>
</evidence>
<dbReference type="InterPro" id="IPR001829">
    <property type="entry name" value="Pili_assmbl_chaperone_bac"/>
</dbReference>
<name>A0A288XFM0_ECOLX</name>
<dbReference type="EMBL" id="KY706108">
    <property type="protein sequence ID" value="ASK37403.1"/>
    <property type="molecule type" value="Genomic_DNA"/>
</dbReference>
<dbReference type="InterPro" id="IPR008962">
    <property type="entry name" value="PapD-like_sf"/>
</dbReference>
<dbReference type="Pfam" id="PF02753">
    <property type="entry name" value="PapD_C"/>
    <property type="match status" value="1"/>
</dbReference>
<keyword evidence="6" id="KW-0393">Immunoglobulin domain</keyword>
<keyword evidence="5 7" id="KW-0143">Chaperone</keyword>
<feature type="domain" description="Pili assembly chaperone N-terminal" evidence="8">
    <location>
        <begin position="87"/>
        <end position="213"/>
    </location>
</feature>
<dbReference type="SUPFAM" id="SSF49584">
    <property type="entry name" value="Periplasmic chaperone C-domain"/>
    <property type="match status" value="1"/>
</dbReference>
<evidence type="ECO:0000259" key="9">
    <source>
        <dbReference type="Pfam" id="PF02753"/>
    </source>
</evidence>
<dbReference type="InterPro" id="IPR050643">
    <property type="entry name" value="Periplasmic_pilus_chap"/>
</dbReference>
<evidence type="ECO:0000256" key="5">
    <source>
        <dbReference type="ARBA" id="ARBA00023186"/>
    </source>
</evidence>
<dbReference type="PROSITE" id="PS00635">
    <property type="entry name" value="PILI_CHAPERONE"/>
    <property type="match status" value="1"/>
</dbReference>
<evidence type="ECO:0000256" key="2">
    <source>
        <dbReference type="ARBA" id="ARBA00007399"/>
    </source>
</evidence>
<sequence length="300" mass="34245">MTKSVSTSKKASIRCSINSYYQCMIFFYLTINWRTIYSILEMHMTTLRKYMKIRTALLVISLPLCFFVSANAKTFENEGNKTQMFSLHLGATRVIYNIFSSGETLTIINDHDYPMLVQSEVLLEDQKTPAPFIITPPLFRLDALQSSRLRIVRTGGDFPKDRETLQWICVKGIPPKSDEKWAESNKNSLNNVTLNVQVSLSTCIKMFVRPSSVKGHPEDVAGEVKWQRVNNKLKGVNPTPFYINLSELRVGGEEISEHHYIAPFSSFEYPIPVSKSSKVQWKIVTDYGGVSEFFETDINL</sequence>
<keyword evidence="10" id="KW-0614">Plasmid</keyword>
<dbReference type="PANTHER" id="PTHR30251:SF9">
    <property type="entry name" value="CHAPERONE PROTEIN CAF1M"/>
    <property type="match status" value="1"/>
</dbReference>
<comment type="similarity">
    <text evidence="2 7">Belongs to the periplasmic pilus chaperone family.</text>
</comment>
<evidence type="ECO:0000256" key="4">
    <source>
        <dbReference type="ARBA" id="ARBA00022764"/>
    </source>
</evidence>
<keyword evidence="3" id="KW-0732">Signal</keyword>
<protein>
    <submittedName>
        <fullName evidence="10">Agg3D</fullName>
    </submittedName>
</protein>
<dbReference type="Pfam" id="PF00345">
    <property type="entry name" value="PapD_N"/>
    <property type="match status" value="1"/>
</dbReference>
<dbReference type="InterPro" id="IPR016148">
    <property type="entry name" value="Pili_assmbl_chaperone_C"/>
</dbReference>
<reference evidence="10" key="1">
    <citation type="submission" date="2017-03" db="EMBL/GenBank/DDBJ databases">
        <title>Emergence of Enteroaggreggative Eschericia coli ST131 clones causing extra-intestinal infections.</title>
        <authorList>
            <person name="Boll E.J."/>
            <person name="Stegger M."/>
            <person name="Hasman H."/>
            <person name="Roer L."/>
            <person name="Overballe-Petersne S."/>
            <person name="Ng K."/>
            <person name="Scheutz F."/>
            <person name="Hammerum A.M."/>
            <person name="Hansen F."/>
            <person name="Hansen D.S."/>
            <person name="Price L.B."/>
            <person name="Johnson J.R."/>
            <person name="Struve C."/>
            <person name="Olesen B."/>
        </authorList>
    </citation>
    <scope>NUCLEOTIDE SEQUENCE</scope>
    <source>
        <strain evidence="10">PAA-ST131</strain>
        <plasmid evidence="10">ESBL20150001</plasmid>
    </source>
</reference>
<evidence type="ECO:0000259" key="8">
    <source>
        <dbReference type="Pfam" id="PF00345"/>
    </source>
</evidence>
<dbReference type="GO" id="GO:0030288">
    <property type="term" value="C:outer membrane-bounded periplasmic space"/>
    <property type="evidence" value="ECO:0007669"/>
    <property type="project" value="InterPro"/>
</dbReference>
<dbReference type="InterPro" id="IPR036316">
    <property type="entry name" value="Pili_assmbl_chap_C_dom_sf"/>
</dbReference>
<evidence type="ECO:0000313" key="10">
    <source>
        <dbReference type="EMBL" id="ASK37403.1"/>
    </source>
</evidence>
<proteinExistence type="inferred from homology"/>
<keyword evidence="4" id="KW-0574">Periplasm</keyword>
<dbReference type="GO" id="GO:0071555">
    <property type="term" value="P:cell wall organization"/>
    <property type="evidence" value="ECO:0007669"/>
    <property type="project" value="InterPro"/>
</dbReference>